<dbReference type="SUPFAM" id="SSF49265">
    <property type="entry name" value="Fibronectin type III"/>
    <property type="match status" value="1"/>
</dbReference>
<gene>
    <name evidence="2" type="primary">chl1</name>
    <name evidence="2" type="ORF">DAT39_008502</name>
</gene>
<feature type="non-terminal residue" evidence="2">
    <location>
        <position position="1"/>
    </location>
</feature>
<protein>
    <submittedName>
        <fullName evidence="2">Neural cell adhesion molecule L1-like protein isoform X1</fullName>
    </submittedName>
</protein>
<comment type="caution">
    <text evidence="2">The sequence shown here is derived from an EMBL/GenBank/DDBJ whole genome shotgun (WGS) entry which is preliminary data.</text>
</comment>
<dbReference type="AlphaFoldDB" id="A0A8J4XEE8"/>
<dbReference type="OrthoDB" id="8953371at2759"/>
<dbReference type="InterPro" id="IPR036116">
    <property type="entry name" value="FN3_sf"/>
</dbReference>
<name>A0A8J4XEE8_CLAMG</name>
<dbReference type="EMBL" id="QNUK01000105">
    <property type="protein sequence ID" value="KAF5901770.1"/>
    <property type="molecule type" value="Genomic_DNA"/>
</dbReference>
<dbReference type="InterPro" id="IPR013783">
    <property type="entry name" value="Ig-like_fold"/>
</dbReference>
<accession>A0A8J4XEE8</accession>
<dbReference type="CDD" id="cd00063">
    <property type="entry name" value="FN3"/>
    <property type="match status" value="1"/>
</dbReference>
<proteinExistence type="predicted"/>
<dbReference type="Proteomes" id="UP000727407">
    <property type="component" value="Unassembled WGS sequence"/>
</dbReference>
<sequence>EGNWKISEAINSSKTFLVIKELEPGTEYTVRVMAKSWHDSSSIFEDVIRTRAK</sequence>
<evidence type="ECO:0000313" key="2">
    <source>
        <dbReference type="EMBL" id="KAF5901770.1"/>
    </source>
</evidence>
<feature type="non-terminal residue" evidence="2">
    <location>
        <position position="53"/>
    </location>
</feature>
<evidence type="ECO:0000313" key="3">
    <source>
        <dbReference type="Proteomes" id="UP000727407"/>
    </source>
</evidence>
<evidence type="ECO:0000259" key="1">
    <source>
        <dbReference type="PROSITE" id="PS50853"/>
    </source>
</evidence>
<feature type="domain" description="Fibronectin type-III" evidence="1">
    <location>
        <begin position="1"/>
        <end position="53"/>
    </location>
</feature>
<dbReference type="PROSITE" id="PS50853">
    <property type="entry name" value="FN3"/>
    <property type="match status" value="1"/>
</dbReference>
<organism evidence="2 3">
    <name type="scientific">Clarias magur</name>
    <name type="common">Asian catfish</name>
    <name type="synonym">Macropteronotus magur</name>
    <dbReference type="NCBI Taxonomy" id="1594786"/>
    <lineage>
        <taxon>Eukaryota</taxon>
        <taxon>Metazoa</taxon>
        <taxon>Chordata</taxon>
        <taxon>Craniata</taxon>
        <taxon>Vertebrata</taxon>
        <taxon>Euteleostomi</taxon>
        <taxon>Actinopterygii</taxon>
        <taxon>Neopterygii</taxon>
        <taxon>Teleostei</taxon>
        <taxon>Ostariophysi</taxon>
        <taxon>Siluriformes</taxon>
        <taxon>Clariidae</taxon>
        <taxon>Clarias</taxon>
    </lineage>
</organism>
<dbReference type="Gene3D" id="2.60.40.10">
    <property type="entry name" value="Immunoglobulins"/>
    <property type="match status" value="1"/>
</dbReference>
<reference evidence="2" key="1">
    <citation type="submission" date="2020-07" db="EMBL/GenBank/DDBJ databases">
        <title>Clarias magur genome sequencing, assembly and annotation.</title>
        <authorList>
            <person name="Kushwaha B."/>
            <person name="Kumar R."/>
            <person name="Das P."/>
            <person name="Joshi C.G."/>
            <person name="Kumar D."/>
            <person name="Nagpure N.S."/>
            <person name="Pandey M."/>
            <person name="Agarwal S."/>
            <person name="Srivastava S."/>
            <person name="Singh M."/>
            <person name="Sahoo L."/>
            <person name="Jayasankar P."/>
            <person name="Meher P.K."/>
            <person name="Koringa P.G."/>
            <person name="Iquebal M.A."/>
            <person name="Das S.P."/>
            <person name="Bit A."/>
            <person name="Patnaik S."/>
            <person name="Patel N."/>
            <person name="Shah T.M."/>
            <person name="Hinsu A."/>
            <person name="Jena J.K."/>
        </authorList>
    </citation>
    <scope>NUCLEOTIDE SEQUENCE</scope>
    <source>
        <strain evidence="2">CIFAMagur01</strain>
        <tissue evidence="2">Testis</tissue>
    </source>
</reference>
<dbReference type="InterPro" id="IPR003961">
    <property type="entry name" value="FN3_dom"/>
</dbReference>
<keyword evidence="3" id="KW-1185">Reference proteome</keyword>